<comment type="function">
    <text evidence="1 5">Hydrolyzes diadenosine 5',5'''-P1,P4-tetraphosphate to yield ADP.</text>
</comment>
<dbReference type="PIRSF" id="PIRSF000903">
    <property type="entry name" value="B5n-ttraPtase_sm"/>
    <property type="match status" value="1"/>
</dbReference>
<dbReference type="NCBIfam" id="TIGR00668">
    <property type="entry name" value="apaH"/>
    <property type="match status" value="1"/>
</dbReference>
<dbReference type="CDD" id="cd07422">
    <property type="entry name" value="MPP_ApaH"/>
    <property type="match status" value="1"/>
</dbReference>
<feature type="domain" description="Calcineurin-like phosphoesterase" evidence="6">
    <location>
        <begin position="1"/>
        <end position="166"/>
    </location>
</feature>
<dbReference type="InterPro" id="IPR004843">
    <property type="entry name" value="Calcineurin-like_PHP"/>
</dbReference>
<dbReference type="PANTHER" id="PTHR40942:SF4">
    <property type="entry name" value="CYTOCHROME C5"/>
    <property type="match status" value="1"/>
</dbReference>
<dbReference type="Pfam" id="PF00149">
    <property type="entry name" value="Metallophos"/>
    <property type="match status" value="1"/>
</dbReference>
<evidence type="ECO:0000256" key="2">
    <source>
        <dbReference type="ARBA" id="ARBA00005419"/>
    </source>
</evidence>
<name>A0A4R2KMG2_9GAMM</name>
<dbReference type="PANTHER" id="PTHR40942">
    <property type="match status" value="1"/>
</dbReference>
<dbReference type="RefSeq" id="WP_117319339.1">
    <property type="nucleotide sequence ID" value="NZ_QQSW01000024.1"/>
</dbReference>
<organism evidence="7 8">
    <name type="scientific">Chromatocurvus halotolerans</name>
    <dbReference type="NCBI Taxonomy" id="1132028"/>
    <lineage>
        <taxon>Bacteria</taxon>
        <taxon>Pseudomonadati</taxon>
        <taxon>Pseudomonadota</taxon>
        <taxon>Gammaproteobacteria</taxon>
        <taxon>Cellvibrionales</taxon>
        <taxon>Halieaceae</taxon>
        <taxon>Chromatocurvus</taxon>
    </lineage>
</organism>
<dbReference type="EMBL" id="SLWX01000015">
    <property type="protein sequence ID" value="TCO73737.1"/>
    <property type="molecule type" value="Genomic_DNA"/>
</dbReference>
<reference evidence="7 8" key="1">
    <citation type="submission" date="2019-03" db="EMBL/GenBank/DDBJ databases">
        <title>Genomic Encyclopedia of Type Strains, Phase IV (KMG-IV): sequencing the most valuable type-strain genomes for metagenomic binning, comparative biology and taxonomic classification.</title>
        <authorList>
            <person name="Goeker M."/>
        </authorList>
    </citation>
    <scope>NUCLEOTIDE SEQUENCE [LARGE SCALE GENOMIC DNA]</scope>
    <source>
        <strain evidence="7 8">DSM 23344</strain>
    </source>
</reference>
<dbReference type="Proteomes" id="UP000294980">
    <property type="component" value="Unassembled WGS sequence"/>
</dbReference>
<dbReference type="GO" id="GO:0008803">
    <property type="term" value="F:bis(5'-nucleosyl)-tetraphosphatase (symmetrical) activity"/>
    <property type="evidence" value="ECO:0007669"/>
    <property type="project" value="UniProtKB-UniRule"/>
</dbReference>
<dbReference type="NCBIfam" id="NF001204">
    <property type="entry name" value="PRK00166.1"/>
    <property type="match status" value="1"/>
</dbReference>
<comment type="similarity">
    <text evidence="2 5">Belongs to the Ap4A hydrolase family.</text>
</comment>
<proteinExistence type="inferred from homology"/>
<protein>
    <recommendedName>
        <fullName evidence="5">Bis(5'-nucleosyl)-tetraphosphatase, symmetrical</fullName>
        <ecNumber evidence="5">3.6.1.41</ecNumber>
    </recommendedName>
    <alternativeName>
        <fullName evidence="5">Ap4A hydrolase</fullName>
    </alternativeName>
    <alternativeName>
        <fullName evidence="5">Diadenosine 5',5'''-P1,P4-tetraphosphate pyrophosphohydrolase</fullName>
    </alternativeName>
    <alternativeName>
        <fullName evidence="5">Diadenosine tetraphosphatase</fullName>
    </alternativeName>
</protein>
<accession>A0A4R2KMG2</accession>
<evidence type="ECO:0000256" key="5">
    <source>
        <dbReference type="HAMAP-Rule" id="MF_00199"/>
    </source>
</evidence>
<comment type="caution">
    <text evidence="7">The sequence shown here is derived from an EMBL/GenBank/DDBJ whole genome shotgun (WGS) entry which is preliminary data.</text>
</comment>
<dbReference type="EC" id="3.6.1.41" evidence="5"/>
<sequence>MSTWAVGDLQGCLQPLQCLLERVNFNTDRDMLWSVGDIVNRGPSCLDTLRWFHERRDNIRMVLGNHDLHLLAAAAGHKTLSRSDTLAPILAAPDRDTLLDWLRQRPLLWQEHGVTMVHAGIPPQWSVAESAARAREVEAVLRGDCYEDFFAAMYGNSPDIWNDALTGNDRLRVITNYFTRMRYCTAEGRLDLVSKGPLHDPGEPAASDPGLRAWFQHPQRRAAKDRIVFGHWASIQGQTGDPNAIALDTGCVWGGHMTLYCLETGERESCRCRDGVAG</sequence>
<keyword evidence="3 5" id="KW-0378">Hydrolase</keyword>
<evidence type="ECO:0000256" key="1">
    <source>
        <dbReference type="ARBA" id="ARBA00003413"/>
    </source>
</evidence>
<evidence type="ECO:0000256" key="3">
    <source>
        <dbReference type="ARBA" id="ARBA00022801"/>
    </source>
</evidence>
<dbReference type="SUPFAM" id="SSF56300">
    <property type="entry name" value="Metallo-dependent phosphatases"/>
    <property type="match status" value="1"/>
</dbReference>
<evidence type="ECO:0000259" key="6">
    <source>
        <dbReference type="Pfam" id="PF00149"/>
    </source>
</evidence>
<dbReference type="Gene3D" id="3.60.21.10">
    <property type="match status" value="1"/>
</dbReference>
<dbReference type="AlphaFoldDB" id="A0A4R2KMG2"/>
<dbReference type="InterPro" id="IPR004617">
    <property type="entry name" value="ApaH"/>
</dbReference>
<dbReference type="InterPro" id="IPR029052">
    <property type="entry name" value="Metallo-depent_PP-like"/>
</dbReference>
<evidence type="ECO:0000256" key="4">
    <source>
        <dbReference type="ARBA" id="ARBA00049417"/>
    </source>
</evidence>
<keyword evidence="8" id="KW-1185">Reference proteome</keyword>
<gene>
    <name evidence="5" type="primary">apaH</name>
    <name evidence="7" type="ORF">EV688_11554</name>
</gene>
<dbReference type="OrthoDB" id="9807890at2"/>
<evidence type="ECO:0000313" key="7">
    <source>
        <dbReference type="EMBL" id="TCO73737.1"/>
    </source>
</evidence>
<dbReference type="HAMAP" id="MF_00199">
    <property type="entry name" value="ApaH"/>
    <property type="match status" value="1"/>
</dbReference>
<comment type="catalytic activity">
    <reaction evidence="4 5">
        <text>P(1),P(4)-bis(5'-adenosyl) tetraphosphate + H2O = 2 ADP + 2 H(+)</text>
        <dbReference type="Rhea" id="RHEA:24252"/>
        <dbReference type="ChEBI" id="CHEBI:15377"/>
        <dbReference type="ChEBI" id="CHEBI:15378"/>
        <dbReference type="ChEBI" id="CHEBI:58141"/>
        <dbReference type="ChEBI" id="CHEBI:456216"/>
        <dbReference type="EC" id="3.6.1.41"/>
    </reaction>
</comment>
<evidence type="ECO:0000313" key="8">
    <source>
        <dbReference type="Proteomes" id="UP000294980"/>
    </source>
</evidence>